<organism evidence="2 3">
    <name type="scientific">Rhizobium viscosum</name>
    <name type="common">Arthrobacter viscosus</name>
    <dbReference type="NCBI Taxonomy" id="1673"/>
    <lineage>
        <taxon>Bacteria</taxon>
        <taxon>Pseudomonadati</taxon>
        <taxon>Pseudomonadota</taxon>
        <taxon>Alphaproteobacteria</taxon>
        <taxon>Hyphomicrobiales</taxon>
        <taxon>Rhizobiaceae</taxon>
        <taxon>Rhizobium/Agrobacterium group</taxon>
        <taxon>Rhizobium</taxon>
    </lineage>
</organism>
<gene>
    <name evidence="2" type="ORF">H4W29_000678</name>
</gene>
<feature type="transmembrane region" description="Helical" evidence="1">
    <location>
        <begin position="28"/>
        <end position="49"/>
    </location>
</feature>
<reference evidence="2 3" key="1">
    <citation type="submission" date="2020-10" db="EMBL/GenBank/DDBJ databases">
        <title>Sequencing the genomes of 1000 actinobacteria strains.</title>
        <authorList>
            <person name="Klenk H.-P."/>
        </authorList>
    </citation>
    <scope>NUCLEOTIDE SEQUENCE [LARGE SCALE GENOMIC DNA]</scope>
    <source>
        <strain evidence="2 3">DSM 7307</strain>
    </source>
</reference>
<evidence type="ECO:0000313" key="2">
    <source>
        <dbReference type="EMBL" id="MBE1503497.1"/>
    </source>
</evidence>
<comment type="caution">
    <text evidence="2">The sequence shown here is derived from an EMBL/GenBank/DDBJ whole genome shotgun (WGS) entry which is preliminary data.</text>
</comment>
<keyword evidence="3" id="KW-1185">Reference proteome</keyword>
<evidence type="ECO:0000313" key="3">
    <source>
        <dbReference type="Proteomes" id="UP000620262"/>
    </source>
</evidence>
<sequence length="55" mass="5881">MSMLEFGIAHLIVTRGVRKMPPLENADLIRLMVRAVIALATFAGLIAALQMSAGT</sequence>
<proteinExistence type="predicted"/>
<dbReference type="EMBL" id="JADBEC010000001">
    <property type="protein sequence ID" value="MBE1503497.1"/>
    <property type="molecule type" value="Genomic_DNA"/>
</dbReference>
<keyword evidence="1" id="KW-1133">Transmembrane helix</keyword>
<protein>
    <submittedName>
        <fullName evidence="2">Uncharacterized protein</fullName>
    </submittedName>
</protein>
<keyword evidence="1" id="KW-0812">Transmembrane</keyword>
<accession>A0ABR9IKQ4</accession>
<dbReference type="Proteomes" id="UP000620262">
    <property type="component" value="Unassembled WGS sequence"/>
</dbReference>
<evidence type="ECO:0000256" key="1">
    <source>
        <dbReference type="SAM" id="Phobius"/>
    </source>
</evidence>
<dbReference type="RefSeq" id="WP_192727663.1">
    <property type="nucleotide sequence ID" value="NZ_BAAAVL010000003.1"/>
</dbReference>
<keyword evidence="1" id="KW-0472">Membrane</keyword>
<name>A0ABR9IKQ4_RHIVS</name>